<feature type="transmembrane region" description="Helical" evidence="7">
    <location>
        <begin position="53"/>
        <end position="75"/>
    </location>
</feature>
<feature type="transmembrane region" description="Helical" evidence="7">
    <location>
        <begin position="81"/>
        <end position="100"/>
    </location>
</feature>
<dbReference type="InterPro" id="IPR052155">
    <property type="entry name" value="Biofilm_reg_signaling"/>
</dbReference>
<dbReference type="FunFam" id="3.30.70.270:FF:000001">
    <property type="entry name" value="Diguanylate cyclase domain protein"/>
    <property type="match status" value="1"/>
</dbReference>
<dbReference type="InterPro" id="IPR035965">
    <property type="entry name" value="PAS-like_dom_sf"/>
</dbReference>
<evidence type="ECO:0000313" key="12">
    <source>
        <dbReference type="EMBL" id="AND67913.1"/>
    </source>
</evidence>
<dbReference type="GO" id="GO:0003824">
    <property type="term" value="F:catalytic activity"/>
    <property type="evidence" value="ECO:0007669"/>
    <property type="project" value="UniProtKB-ARBA"/>
</dbReference>
<evidence type="ECO:0000256" key="2">
    <source>
        <dbReference type="ARBA" id="ARBA00004651"/>
    </source>
</evidence>
<evidence type="ECO:0000259" key="10">
    <source>
        <dbReference type="PROSITE" id="PS50883"/>
    </source>
</evidence>
<dbReference type="STRING" id="445710.ATSB10_04590"/>
<evidence type="ECO:0000259" key="8">
    <source>
        <dbReference type="PROSITE" id="PS50112"/>
    </source>
</evidence>
<evidence type="ECO:0008006" key="14">
    <source>
        <dbReference type="Google" id="ProtNLM"/>
    </source>
</evidence>
<dbReference type="NCBIfam" id="TIGR00254">
    <property type="entry name" value="GGDEF"/>
    <property type="match status" value="1"/>
</dbReference>
<dbReference type="SMART" id="SM00091">
    <property type="entry name" value="PAS"/>
    <property type="match status" value="3"/>
</dbReference>
<dbReference type="Pfam" id="PF05231">
    <property type="entry name" value="MASE1"/>
    <property type="match status" value="1"/>
</dbReference>
<reference evidence="12 13" key="1">
    <citation type="submission" date="2016-02" db="EMBL/GenBank/DDBJ databases">
        <title>Complete genome sequencing and analysis of ATSB10, Dyella thiooxydans isolated from rhizosphere soil of sunflower (Helianthus annuus L.).</title>
        <authorList>
            <person name="Lee Y."/>
            <person name="Hwangbo K."/>
            <person name="Chung H."/>
            <person name="Yoo J."/>
            <person name="Kim K.Y."/>
            <person name="Sa T.M."/>
            <person name="Um Y."/>
            <person name="Madhaiyan M."/>
        </authorList>
    </citation>
    <scope>NUCLEOTIDE SEQUENCE [LARGE SCALE GENOMIC DNA]</scope>
    <source>
        <strain evidence="12 13">ATSB10</strain>
    </source>
</reference>
<dbReference type="SMART" id="SM00052">
    <property type="entry name" value="EAL"/>
    <property type="match status" value="1"/>
</dbReference>
<evidence type="ECO:0000256" key="6">
    <source>
        <dbReference type="ARBA" id="ARBA00023136"/>
    </source>
</evidence>
<evidence type="ECO:0000256" key="4">
    <source>
        <dbReference type="ARBA" id="ARBA00022692"/>
    </source>
</evidence>
<accession>A0A160MXD3</accession>
<feature type="transmembrane region" description="Helical" evidence="7">
    <location>
        <begin position="30"/>
        <end position="46"/>
    </location>
</feature>
<feature type="transmembrane region" description="Helical" evidence="7">
    <location>
        <begin position="7"/>
        <end position="24"/>
    </location>
</feature>
<dbReference type="InterPro" id="IPR000160">
    <property type="entry name" value="GGDEF_dom"/>
</dbReference>
<feature type="domain" description="PAC" evidence="9">
    <location>
        <begin position="606"/>
        <end position="658"/>
    </location>
</feature>
<comment type="subcellular location">
    <subcellularLocation>
        <location evidence="2">Cell membrane</location>
        <topology evidence="2">Multi-pass membrane protein</topology>
    </subcellularLocation>
</comment>
<dbReference type="RefSeq" id="WP_063670226.1">
    <property type="nucleotide sequence ID" value="NZ_CP014841.1"/>
</dbReference>
<dbReference type="InterPro" id="IPR001633">
    <property type="entry name" value="EAL_dom"/>
</dbReference>
<dbReference type="EMBL" id="CP014841">
    <property type="protein sequence ID" value="AND67913.1"/>
    <property type="molecule type" value="Genomic_DNA"/>
</dbReference>
<feature type="domain" description="EAL" evidence="10">
    <location>
        <begin position="831"/>
        <end position="1085"/>
    </location>
</feature>
<dbReference type="InterPro" id="IPR013767">
    <property type="entry name" value="PAS_fold"/>
</dbReference>
<keyword evidence="6 7" id="KW-0472">Membrane</keyword>
<protein>
    <recommendedName>
        <fullName evidence="14">Diguanylate cyclase</fullName>
    </recommendedName>
</protein>
<evidence type="ECO:0000259" key="11">
    <source>
        <dbReference type="PROSITE" id="PS50887"/>
    </source>
</evidence>
<evidence type="ECO:0000256" key="5">
    <source>
        <dbReference type="ARBA" id="ARBA00022989"/>
    </source>
</evidence>
<dbReference type="CDD" id="cd00130">
    <property type="entry name" value="PAS"/>
    <property type="match status" value="2"/>
</dbReference>
<dbReference type="GO" id="GO:0005886">
    <property type="term" value="C:plasma membrane"/>
    <property type="evidence" value="ECO:0007669"/>
    <property type="project" value="UniProtKB-SubCell"/>
</dbReference>
<name>A0A160MXD3_9GAMM</name>
<dbReference type="AlphaFoldDB" id="A0A160MXD3"/>
<dbReference type="Gene3D" id="3.30.70.270">
    <property type="match status" value="1"/>
</dbReference>
<feature type="domain" description="PAS" evidence="8">
    <location>
        <begin position="408"/>
        <end position="453"/>
    </location>
</feature>
<dbReference type="SMART" id="SM00086">
    <property type="entry name" value="PAC"/>
    <property type="match status" value="3"/>
</dbReference>
<dbReference type="PROSITE" id="PS50113">
    <property type="entry name" value="PAC"/>
    <property type="match status" value="2"/>
</dbReference>
<dbReference type="InterPro" id="IPR043128">
    <property type="entry name" value="Rev_trsase/Diguanyl_cyclase"/>
</dbReference>
<keyword evidence="5 7" id="KW-1133">Transmembrane helix</keyword>
<evidence type="ECO:0000259" key="9">
    <source>
        <dbReference type="PROSITE" id="PS50113"/>
    </source>
</evidence>
<dbReference type="InterPro" id="IPR013656">
    <property type="entry name" value="PAS_4"/>
</dbReference>
<dbReference type="GO" id="GO:0006355">
    <property type="term" value="P:regulation of DNA-templated transcription"/>
    <property type="evidence" value="ECO:0007669"/>
    <property type="project" value="InterPro"/>
</dbReference>
<feature type="transmembrane region" description="Helical" evidence="7">
    <location>
        <begin position="210"/>
        <end position="243"/>
    </location>
</feature>
<evidence type="ECO:0000256" key="7">
    <source>
        <dbReference type="SAM" id="Phobius"/>
    </source>
</evidence>
<dbReference type="PROSITE" id="PS50887">
    <property type="entry name" value="GGDEF"/>
    <property type="match status" value="1"/>
</dbReference>
<dbReference type="InterPro" id="IPR001610">
    <property type="entry name" value="PAC"/>
</dbReference>
<dbReference type="NCBIfam" id="TIGR00229">
    <property type="entry name" value="sensory_box"/>
    <property type="match status" value="3"/>
</dbReference>
<comment type="cofactor">
    <cofactor evidence="1">
        <name>Mg(2+)</name>
        <dbReference type="ChEBI" id="CHEBI:18420"/>
    </cofactor>
</comment>
<keyword evidence="3" id="KW-1003">Cell membrane</keyword>
<keyword evidence="4 7" id="KW-0812">Transmembrane</keyword>
<dbReference type="PROSITE" id="PS50112">
    <property type="entry name" value="PAS"/>
    <property type="match status" value="2"/>
</dbReference>
<feature type="domain" description="PAS" evidence="8">
    <location>
        <begin position="528"/>
        <end position="601"/>
    </location>
</feature>
<dbReference type="CDD" id="cd01949">
    <property type="entry name" value="GGDEF"/>
    <property type="match status" value="1"/>
</dbReference>
<evidence type="ECO:0000256" key="1">
    <source>
        <dbReference type="ARBA" id="ARBA00001946"/>
    </source>
</evidence>
<dbReference type="PANTHER" id="PTHR44757">
    <property type="entry name" value="DIGUANYLATE CYCLASE DGCP"/>
    <property type="match status" value="1"/>
</dbReference>
<dbReference type="CDD" id="cd01948">
    <property type="entry name" value="EAL"/>
    <property type="match status" value="1"/>
</dbReference>
<sequence length="1093" mass="120589">MTSPGRITAILIAYVVLSLAMIWWSRHAAHIAQIWIANALLVAMAVRGSLRPMWLVALLALLGSVAANILTSMPWPAANGVGIANLAEVAACLGLARALGLRSDRKFDEQPFFLGLVALILLGPAVGAAAGATALNITYGDHWPHSFFKWWVGDAMGMLIMLPPLLAYRTTRLQSLVCGGQARAFWGTLLFSLGTTTLAMRYAREPFIILSIPLLFAAFRLGVFGTTVTCTANVLVVFGLAMASDLDLVSAPLGLASLQSTGMAVYSAMAVTAPWLISMVMAQRKRIGRELEQLSDELRLVTDNVPALIGQVDTQLRYRFVNRRYETFYGKAAADLLDRTPRELFGDAFAHEVEPRMQQALHGMPQHYVAGTPQGRRLDMSLEPQRDRDGSVIGLFVMAQDITDRVELESRLREITDNVPALIAYLDKQLVYRFANERYVELWGVPPAELVGRASADVAGERYSPMLVPLQQACLRGERVERELHLDDGRVFDLTYVPHVVDGTVQGIYKLAIDITARKRTEALLFEAMDKSQLMLDSIGDAVIACDVTLRITMMNPVAAAMTGWPEEEALGQPFTEVVRLIDQETGLASLNPLEVAIRENRTVGLQLNSKLVRDDGQDIAVEDAASPIHNRDGEVIGGIMVLHDVSEARSMALKMSHLAQHDHLTDLPNRVLLHDRLSLALNGLRASDHGALLFVDLDHFKHINDSLGHPAGDHVLREVARRLRQVVRADDTVSRQGGDEFVILLNRLADLRDAARVAKKIIASIEQDIPFEGRMLHVSASVGIATFPEDARDAETLMKQADTALYHAKQSGRGRFSYFTRSMSERAEQRLALEHALRRALQDDELFLVYQPKFLLPGQRVFGAEALVRWRQPDGTVVPPDQFIRLAEESGLIHQIDEWVMLSACRQMRAWQEAGIAIVPVSVNVSLARLDVDRLLQGTRRALDATGIAAHMLEIEFTESQMFAQQDLARALLAQLKELGVSLAVDDFGTGYSSLSYLAAYEFDTLKIDRSFIHNLHESARHQAIVRAIIGLGHALGYRLIAEGVEKIEDAQTLQNYGCLGMQGYFFSRPLAAEDFAAVLMNAPAPLDARSG</sequence>
<dbReference type="InterPro" id="IPR029787">
    <property type="entry name" value="Nucleotide_cyclase"/>
</dbReference>
<dbReference type="PATRIC" id="fig|445710.3.peg.456"/>
<evidence type="ECO:0000313" key="13">
    <source>
        <dbReference type="Proteomes" id="UP000077255"/>
    </source>
</evidence>
<dbReference type="Gene3D" id="3.20.20.450">
    <property type="entry name" value="EAL domain"/>
    <property type="match status" value="1"/>
</dbReference>
<feature type="domain" description="PAC" evidence="9">
    <location>
        <begin position="351"/>
        <end position="414"/>
    </location>
</feature>
<proteinExistence type="predicted"/>
<organism evidence="12 13">
    <name type="scientific">Dyella thiooxydans</name>
    <dbReference type="NCBI Taxonomy" id="445710"/>
    <lineage>
        <taxon>Bacteria</taxon>
        <taxon>Pseudomonadati</taxon>
        <taxon>Pseudomonadota</taxon>
        <taxon>Gammaproteobacteria</taxon>
        <taxon>Lysobacterales</taxon>
        <taxon>Rhodanobacteraceae</taxon>
        <taxon>Dyella</taxon>
    </lineage>
</organism>
<dbReference type="SUPFAM" id="SSF55073">
    <property type="entry name" value="Nucleotide cyclase"/>
    <property type="match status" value="1"/>
</dbReference>
<keyword evidence="13" id="KW-1185">Reference proteome</keyword>
<dbReference type="Pfam" id="PF00990">
    <property type="entry name" value="GGDEF"/>
    <property type="match status" value="1"/>
</dbReference>
<feature type="transmembrane region" description="Helical" evidence="7">
    <location>
        <begin position="147"/>
        <end position="166"/>
    </location>
</feature>
<dbReference type="SUPFAM" id="SSF55785">
    <property type="entry name" value="PYP-like sensor domain (PAS domain)"/>
    <property type="match status" value="3"/>
</dbReference>
<feature type="transmembrane region" description="Helical" evidence="7">
    <location>
        <begin position="112"/>
        <end position="135"/>
    </location>
</feature>
<dbReference type="InterPro" id="IPR007895">
    <property type="entry name" value="MASE1"/>
</dbReference>
<dbReference type="InterPro" id="IPR000014">
    <property type="entry name" value="PAS"/>
</dbReference>
<dbReference type="InterPro" id="IPR035919">
    <property type="entry name" value="EAL_sf"/>
</dbReference>
<dbReference type="SUPFAM" id="SSF141868">
    <property type="entry name" value="EAL domain-like"/>
    <property type="match status" value="1"/>
</dbReference>
<gene>
    <name evidence="12" type="ORF">ATSB10_04590</name>
</gene>
<dbReference type="Proteomes" id="UP000077255">
    <property type="component" value="Chromosome"/>
</dbReference>
<evidence type="ECO:0000256" key="3">
    <source>
        <dbReference type="ARBA" id="ARBA00022475"/>
    </source>
</evidence>
<dbReference type="Gene3D" id="3.30.450.20">
    <property type="entry name" value="PAS domain"/>
    <property type="match status" value="3"/>
</dbReference>
<dbReference type="KEGG" id="dtx:ATSB10_04590"/>
<dbReference type="Pfam" id="PF00989">
    <property type="entry name" value="PAS"/>
    <property type="match status" value="1"/>
</dbReference>
<dbReference type="InterPro" id="IPR000700">
    <property type="entry name" value="PAS-assoc_C"/>
</dbReference>
<dbReference type="PANTHER" id="PTHR44757:SF4">
    <property type="entry name" value="DIGUANYLATE CYCLASE DGCE-RELATED"/>
    <property type="match status" value="1"/>
</dbReference>
<feature type="transmembrane region" description="Helical" evidence="7">
    <location>
        <begin position="263"/>
        <end position="282"/>
    </location>
</feature>
<dbReference type="Pfam" id="PF00563">
    <property type="entry name" value="EAL"/>
    <property type="match status" value="1"/>
</dbReference>
<dbReference type="PROSITE" id="PS50883">
    <property type="entry name" value="EAL"/>
    <property type="match status" value="1"/>
</dbReference>
<dbReference type="SMART" id="SM00267">
    <property type="entry name" value="GGDEF"/>
    <property type="match status" value="1"/>
</dbReference>
<feature type="domain" description="GGDEF" evidence="11">
    <location>
        <begin position="689"/>
        <end position="822"/>
    </location>
</feature>
<dbReference type="Pfam" id="PF08448">
    <property type="entry name" value="PAS_4"/>
    <property type="match status" value="2"/>
</dbReference>